<dbReference type="CDD" id="cd08970">
    <property type="entry name" value="AcNei1_N"/>
    <property type="match status" value="1"/>
</dbReference>
<evidence type="ECO:0000313" key="17">
    <source>
        <dbReference type="EMBL" id="CAB4637346.1"/>
    </source>
</evidence>
<proteinExistence type="inferred from homology"/>
<gene>
    <name evidence="16" type="ORF">UFOPK1684_01122</name>
    <name evidence="17" type="ORF">UFOPK2158_00277</name>
</gene>
<feature type="domain" description="Formamidopyrimidine-DNA glycosylase catalytic" evidence="15">
    <location>
        <begin position="2"/>
        <end position="103"/>
    </location>
</feature>
<dbReference type="SUPFAM" id="SSF46946">
    <property type="entry name" value="S13-like H2TH domain"/>
    <property type="match status" value="1"/>
</dbReference>
<dbReference type="EMBL" id="CAEZTM010000056">
    <property type="protein sequence ID" value="CAB4577150.1"/>
    <property type="molecule type" value="Genomic_DNA"/>
</dbReference>
<evidence type="ECO:0000256" key="7">
    <source>
        <dbReference type="ARBA" id="ARBA00022801"/>
    </source>
</evidence>
<reference evidence="17" key="1">
    <citation type="submission" date="2020-05" db="EMBL/GenBank/DDBJ databases">
        <authorList>
            <person name="Chiriac C."/>
            <person name="Salcher M."/>
            <person name="Ghai R."/>
            <person name="Kavagutti S V."/>
        </authorList>
    </citation>
    <scope>NUCLEOTIDE SEQUENCE</scope>
</reference>
<dbReference type="PANTHER" id="PTHR42697:SF1">
    <property type="entry name" value="ENDONUCLEASE 8"/>
    <property type="match status" value="1"/>
</dbReference>
<dbReference type="SUPFAM" id="SSF81624">
    <property type="entry name" value="N-terminal domain of MutM-like DNA repair proteins"/>
    <property type="match status" value="1"/>
</dbReference>
<evidence type="ECO:0000256" key="11">
    <source>
        <dbReference type="ARBA" id="ARBA00023239"/>
    </source>
</evidence>
<feature type="domain" description="FPG-type" evidence="14">
    <location>
        <begin position="268"/>
        <end position="302"/>
    </location>
</feature>
<keyword evidence="7" id="KW-0378">Hydrolase</keyword>
<name>A0A6J6JK90_9ZZZZ</name>
<accession>A0A6J6JK90</accession>
<keyword evidence="12" id="KW-0511">Multifunctional enzyme</keyword>
<dbReference type="Gene3D" id="1.10.8.50">
    <property type="match status" value="1"/>
</dbReference>
<dbReference type="InterPro" id="IPR000214">
    <property type="entry name" value="Znf_DNA_glyclase/AP_lyase"/>
</dbReference>
<comment type="similarity">
    <text evidence="2">Belongs to the FPG family.</text>
</comment>
<evidence type="ECO:0000256" key="13">
    <source>
        <dbReference type="ARBA" id="ARBA00023295"/>
    </source>
</evidence>
<keyword evidence="4" id="KW-0479">Metal-binding</keyword>
<dbReference type="PANTHER" id="PTHR42697">
    <property type="entry name" value="ENDONUCLEASE 8"/>
    <property type="match status" value="1"/>
</dbReference>
<dbReference type="SMART" id="SM00898">
    <property type="entry name" value="Fapy_DNA_glyco"/>
    <property type="match status" value="1"/>
</dbReference>
<evidence type="ECO:0000256" key="5">
    <source>
        <dbReference type="ARBA" id="ARBA00022763"/>
    </source>
</evidence>
<comment type="cofactor">
    <cofactor evidence="1">
        <name>Zn(2+)</name>
        <dbReference type="ChEBI" id="CHEBI:29105"/>
    </cofactor>
</comment>
<evidence type="ECO:0000256" key="4">
    <source>
        <dbReference type="ARBA" id="ARBA00022723"/>
    </source>
</evidence>
<keyword evidence="9" id="KW-0238">DNA-binding</keyword>
<evidence type="ECO:0000256" key="6">
    <source>
        <dbReference type="ARBA" id="ARBA00022771"/>
    </source>
</evidence>
<organism evidence="17">
    <name type="scientific">freshwater metagenome</name>
    <dbReference type="NCBI Taxonomy" id="449393"/>
    <lineage>
        <taxon>unclassified sequences</taxon>
        <taxon>metagenomes</taxon>
        <taxon>ecological metagenomes</taxon>
    </lineage>
</organism>
<protein>
    <recommendedName>
        <fullName evidence="3">DNA-(apurinic or apyrimidinic site) lyase</fullName>
        <ecNumber evidence="3">4.2.99.18</ecNumber>
    </recommendedName>
</protein>
<dbReference type="EC" id="4.2.99.18" evidence="3"/>
<dbReference type="InterPro" id="IPR010979">
    <property type="entry name" value="Ribosomal_uS13-like_H2TH"/>
</dbReference>
<keyword evidence="8" id="KW-0862">Zinc</keyword>
<dbReference type="PROSITE" id="PS51066">
    <property type="entry name" value="ZF_FPG_2"/>
    <property type="match status" value="1"/>
</dbReference>
<evidence type="ECO:0000256" key="3">
    <source>
        <dbReference type="ARBA" id="ARBA00012720"/>
    </source>
</evidence>
<dbReference type="PROSITE" id="PS51068">
    <property type="entry name" value="FPG_CAT"/>
    <property type="match status" value="1"/>
</dbReference>
<evidence type="ECO:0000256" key="9">
    <source>
        <dbReference type="ARBA" id="ARBA00023125"/>
    </source>
</evidence>
<keyword evidence="5" id="KW-0227">DNA damage</keyword>
<evidence type="ECO:0000256" key="1">
    <source>
        <dbReference type="ARBA" id="ARBA00001947"/>
    </source>
</evidence>
<dbReference type="GO" id="GO:0140078">
    <property type="term" value="F:class I DNA-(apurinic or apyrimidinic site) endonuclease activity"/>
    <property type="evidence" value="ECO:0007669"/>
    <property type="project" value="UniProtKB-EC"/>
</dbReference>
<dbReference type="GO" id="GO:0000703">
    <property type="term" value="F:oxidized pyrimidine nucleobase lesion DNA N-glycosylase activity"/>
    <property type="evidence" value="ECO:0007669"/>
    <property type="project" value="TreeGrafter"/>
</dbReference>
<keyword evidence="13" id="KW-0326">Glycosidase</keyword>
<keyword evidence="11" id="KW-0456">Lyase</keyword>
<keyword evidence="10" id="KW-0234">DNA repair</keyword>
<dbReference type="GO" id="GO:0003684">
    <property type="term" value="F:damaged DNA binding"/>
    <property type="evidence" value="ECO:0007669"/>
    <property type="project" value="InterPro"/>
</dbReference>
<dbReference type="InterPro" id="IPR015886">
    <property type="entry name" value="H2TH_FPG"/>
</dbReference>
<evidence type="ECO:0000256" key="8">
    <source>
        <dbReference type="ARBA" id="ARBA00022833"/>
    </source>
</evidence>
<dbReference type="Pfam" id="PF06827">
    <property type="entry name" value="zf-FPG_IleRS"/>
    <property type="match status" value="1"/>
</dbReference>
<evidence type="ECO:0000259" key="15">
    <source>
        <dbReference type="PROSITE" id="PS51068"/>
    </source>
</evidence>
<evidence type="ECO:0000259" key="14">
    <source>
        <dbReference type="PROSITE" id="PS51066"/>
    </source>
</evidence>
<dbReference type="InterPro" id="IPR012319">
    <property type="entry name" value="FPG_cat"/>
</dbReference>
<sequence length="303" mass="33228">MPEGHTVHRVARLFDALFVGRTIEASSPQGRFSQGAASISGRTIVAVDAVGKQLFMDLDNDLIVRVHLGIYGAWDVTTHPDNAEAAQVLTSLGAPRSRARRFGDWEGDQDAPDVFPPPPVGQVRLRLVADDVVADLRGPTACEVITREQADAVRHRLGPDPLVMTGVRGQRVFSERLLATKRPIGLVLMDQSVVAGIGNVYRAEILFRHRLDPYRPASSHSPEVAGALWKDWGSLLRDGIATGVMLTRDGLSPSERKTALRSAQNRHWVYKREGKECRVCGSVVVMDVMAARKLYYCPSCQAS</sequence>
<dbReference type="GO" id="GO:0006284">
    <property type="term" value="P:base-excision repair"/>
    <property type="evidence" value="ECO:0007669"/>
    <property type="project" value="InterPro"/>
</dbReference>
<evidence type="ECO:0000256" key="10">
    <source>
        <dbReference type="ARBA" id="ARBA00023204"/>
    </source>
</evidence>
<dbReference type="SUPFAM" id="SSF57716">
    <property type="entry name" value="Glucocorticoid receptor-like (DNA-binding domain)"/>
    <property type="match status" value="1"/>
</dbReference>
<dbReference type="GO" id="GO:0008270">
    <property type="term" value="F:zinc ion binding"/>
    <property type="evidence" value="ECO:0007669"/>
    <property type="project" value="UniProtKB-KW"/>
</dbReference>
<dbReference type="InterPro" id="IPR035937">
    <property type="entry name" value="FPG_N"/>
</dbReference>
<dbReference type="InterPro" id="IPR010663">
    <property type="entry name" value="Znf_FPG/IleRS"/>
</dbReference>
<dbReference type="Gene3D" id="3.20.190.10">
    <property type="entry name" value="MutM-like, N-terminal"/>
    <property type="match status" value="1"/>
</dbReference>
<dbReference type="Pfam" id="PF06831">
    <property type="entry name" value="H2TH"/>
    <property type="match status" value="1"/>
</dbReference>
<dbReference type="EMBL" id="CAEZVY010000018">
    <property type="protein sequence ID" value="CAB4637346.1"/>
    <property type="molecule type" value="Genomic_DNA"/>
</dbReference>
<evidence type="ECO:0000256" key="12">
    <source>
        <dbReference type="ARBA" id="ARBA00023268"/>
    </source>
</evidence>
<evidence type="ECO:0000256" key="2">
    <source>
        <dbReference type="ARBA" id="ARBA00009409"/>
    </source>
</evidence>
<dbReference type="SMART" id="SM01232">
    <property type="entry name" value="H2TH"/>
    <property type="match status" value="1"/>
</dbReference>
<keyword evidence="6" id="KW-0863">Zinc-finger</keyword>
<evidence type="ECO:0000313" key="16">
    <source>
        <dbReference type="EMBL" id="CAB4577150.1"/>
    </source>
</evidence>
<dbReference type="AlphaFoldDB" id="A0A6J6JK90"/>
<dbReference type="Pfam" id="PF01149">
    <property type="entry name" value="Fapy_DNA_glyco"/>
    <property type="match status" value="1"/>
</dbReference>